<feature type="transmembrane region" description="Helical" evidence="1">
    <location>
        <begin position="71"/>
        <end position="96"/>
    </location>
</feature>
<dbReference type="KEGG" id="tnl:113501877"/>
<dbReference type="GeneID" id="113501877"/>
<dbReference type="AlphaFoldDB" id="A0A7E5WEZ3"/>
<evidence type="ECO:0000313" key="2">
    <source>
        <dbReference type="Proteomes" id="UP000322000"/>
    </source>
</evidence>
<protein>
    <submittedName>
        <fullName evidence="3">Protein rolling stone-like</fullName>
    </submittedName>
</protein>
<keyword evidence="2" id="KW-1185">Reference proteome</keyword>
<feature type="transmembrane region" description="Helical" evidence="1">
    <location>
        <begin position="180"/>
        <end position="200"/>
    </location>
</feature>
<dbReference type="OrthoDB" id="419711at2759"/>
<evidence type="ECO:0000313" key="3">
    <source>
        <dbReference type="RefSeq" id="XP_026738977.1"/>
    </source>
</evidence>
<keyword evidence="1" id="KW-0812">Transmembrane</keyword>
<evidence type="ECO:0000256" key="1">
    <source>
        <dbReference type="SAM" id="Phobius"/>
    </source>
</evidence>
<keyword evidence="1" id="KW-0472">Membrane</keyword>
<feature type="transmembrane region" description="Helical" evidence="1">
    <location>
        <begin position="220"/>
        <end position="247"/>
    </location>
</feature>
<dbReference type="FunCoup" id="A0A7E5WEZ3">
    <property type="interactions" value="52"/>
</dbReference>
<sequence>MSAIKSYFKQEVKSSMLSLEHPKPADFYLSGWQTTRSVVPLLIWRALLFLTAFAIVLSSVIIYILNGKFAYWFIYLTHWGLLSILLTTGFATGISVRCYFYGPISTEFTLPWYLKTYWILFNTAVPIALLITIFYWSLLYNAGIEEELNHGLDVAVHGLNSLVMLLLLVSCAQPSRLLHIYQPVVFGTTYMLFSVIYHFAGGTDQKGNAYIYPVVNWSEPGTTILVVFVTGLLLVCLHLVTLALAAARDVTTKRLIRRPVAGTQEEGHPLRQHRTNA</sequence>
<feature type="transmembrane region" description="Helical" evidence="1">
    <location>
        <begin position="42"/>
        <end position="65"/>
    </location>
</feature>
<dbReference type="PANTHER" id="PTHR12242">
    <property type="entry name" value="OS02G0130600 PROTEIN-RELATED"/>
    <property type="match status" value="1"/>
</dbReference>
<dbReference type="Proteomes" id="UP000322000">
    <property type="component" value="Chromosome 16"/>
</dbReference>
<organism evidence="2 3">
    <name type="scientific">Trichoplusia ni</name>
    <name type="common">Cabbage looper</name>
    <dbReference type="NCBI Taxonomy" id="7111"/>
    <lineage>
        <taxon>Eukaryota</taxon>
        <taxon>Metazoa</taxon>
        <taxon>Ecdysozoa</taxon>
        <taxon>Arthropoda</taxon>
        <taxon>Hexapoda</taxon>
        <taxon>Insecta</taxon>
        <taxon>Pterygota</taxon>
        <taxon>Neoptera</taxon>
        <taxon>Endopterygota</taxon>
        <taxon>Lepidoptera</taxon>
        <taxon>Glossata</taxon>
        <taxon>Ditrysia</taxon>
        <taxon>Noctuoidea</taxon>
        <taxon>Noctuidae</taxon>
        <taxon>Plusiinae</taxon>
        <taxon>Trichoplusia</taxon>
    </lineage>
</organism>
<feature type="transmembrane region" description="Helical" evidence="1">
    <location>
        <begin position="150"/>
        <end position="168"/>
    </location>
</feature>
<name>A0A7E5WEZ3_TRINI</name>
<reference evidence="3" key="1">
    <citation type="submission" date="2025-08" db="UniProtKB">
        <authorList>
            <consortium name="RefSeq"/>
        </authorList>
    </citation>
    <scope>IDENTIFICATION</scope>
</reference>
<dbReference type="InParanoid" id="A0A7E5WEZ3"/>
<keyword evidence="1" id="KW-1133">Transmembrane helix</keyword>
<feature type="transmembrane region" description="Helical" evidence="1">
    <location>
        <begin position="117"/>
        <end position="138"/>
    </location>
</feature>
<dbReference type="RefSeq" id="XP_026738977.1">
    <property type="nucleotide sequence ID" value="XM_026883176.1"/>
</dbReference>
<proteinExistence type="predicted"/>
<gene>
    <name evidence="3" type="primary">LOC113501877</name>
</gene>
<dbReference type="Pfam" id="PF21534">
    <property type="entry name" value="Rost"/>
    <property type="match status" value="1"/>
</dbReference>
<dbReference type="GO" id="GO:0016020">
    <property type="term" value="C:membrane"/>
    <property type="evidence" value="ECO:0007669"/>
    <property type="project" value="TreeGrafter"/>
</dbReference>
<dbReference type="InterPro" id="IPR049352">
    <property type="entry name" value="Rost"/>
</dbReference>
<accession>A0A7E5WEZ3</accession>
<dbReference type="PANTHER" id="PTHR12242:SF49">
    <property type="entry name" value="HEADBUTT, ISOFORM E"/>
    <property type="match status" value="1"/>
</dbReference>